<feature type="region of interest" description="Disordered" evidence="1">
    <location>
        <begin position="64"/>
        <end position="87"/>
    </location>
</feature>
<sequence>MSAEGKGKVHKNHVQFGSDVKTEPKIRAISPAPKPHEVTAPPPTMPGAIKDEIELLRAGTLNKHGDRVKSQAAAPTGGGTVQTTPSS</sequence>
<dbReference type="OrthoDB" id="5849698at2759"/>
<keyword evidence="3" id="KW-1185">Reference proteome</keyword>
<proteinExistence type="predicted"/>
<reference evidence="2 3" key="2">
    <citation type="submission" date="2018-11" db="EMBL/GenBank/DDBJ databases">
        <authorList>
            <consortium name="Pathogen Informatics"/>
        </authorList>
    </citation>
    <scope>NUCLEOTIDE SEQUENCE [LARGE SCALE GENOMIC DNA]</scope>
    <source>
        <strain evidence="2 3">MHpl1</strain>
    </source>
</reference>
<dbReference type="OMA" id="HVQFGSD"/>
<protein>
    <submittedName>
        <fullName evidence="4">WH2 domain-containing protein</fullName>
    </submittedName>
</protein>
<name>A0A158QNI8_HAEPC</name>
<reference evidence="4" key="1">
    <citation type="submission" date="2016-04" db="UniProtKB">
        <authorList>
            <consortium name="WormBaseParasite"/>
        </authorList>
    </citation>
    <scope>IDENTIFICATION</scope>
</reference>
<evidence type="ECO:0000313" key="4">
    <source>
        <dbReference type="WBParaSite" id="HPLM_0001053201-mRNA-1"/>
    </source>
</evidence>
<evidence type="ECO:0000313" key="2">
    <source>
        <dbReference type="EMBL" id="VDO40413.1"/>
    </source>
</evidence>
<dbReference type="EMBL" id="UZAF01017320">
    <property type="protein sequence ID" value="VDO40413.1"/>
    <property type="molecule type" value="Genomic_DNA"/>
</dbReference>
<evidence type="ECO:0000256" key="1">
    <source>
        <dbReference type="SAM" id="MobiDB-lite"/>
    </source>
</evidence>
<dbReference type="AlphaFoldDB" id="A0A158QNI8"/>
<gene>
    <name evidence="2" type="ORF">HPLM_LOCUS10524</name>
</gene>
<dbReference type="Proteomes" id="UP000268014">
    <property type="component" value="Unassembled WGS sequence"/>
</dbReference>
<accession>A0A158QNI8</accession>
<dbReference type="WBParaSite" id="HPLM_0001053201-mRNA-1">
    <property type="protein sequence ID" value="HPLM_0001053201-mRNA-1"/>
    <property type="gene ID" value="HPLM_0001053201"/>
</dbReference>
<feature type="region of interest" description="Disordered" evidence="1">
    <location>
        <begin position="1"/>
        <end position="47"/>
    </location>
</feature>
<organism evidence="4">
    <name type="scientific">Haemonchus placei</name>
    <name type="common">Barber's pole worm</name>
    <dbReference type="NCBI Taxonomy" id="6290"/>
    <lineage>
        <taxon>Eukaryota</taxon>
        <taxon>Metazoa</taxon>
        <taxon>Ecdysozoa</taxon>
        <taxon>Nematoda</taxon>
        <taxon>Chromadorea</taxon>
        <taxon>Rhabditida</taxon>
        <taxon>Rhabditina</taxon>
        <taxon>Rhabditomorpha</taxon>
        <taxon>Strongyloidea</taxon>
        <taxon>Trichostrongylidae</taxon>
        <taxon>Haemonchus</taxon>
    </lineage>
</organism>
<evidence type="ECO:0000313" key="3">
    <source>
        <dbReference type="Proteomes" id="UP000268014"/>
    </source>
</evidence>